<dbReference type="AlphaFoldDB" id="A0A4Y7JCF9"/>
<gene>
    <name evidence="1" type="ORF">C5167_004894</name>
</gene>
<accession>A0A4Y7JCF9</accession>
<dbReference type="EMBL" id="CM010718">
    <property type="protein sequence ID" value="RZC57591.1"/>
    <property type="molecule type" value="Genomic_DNA"/>
</dbReference>
<dbReference type="Proteomes" id="UP000316621">
    <property type="component" value="Chromosome 4"/>
</dbReference>
<evidence type="ECO:0000313" key="2">
    <source>
        <dbReference type="Proteomes" id="UP000316621"/>
    </source>
</evidence>
<organism evidence="1 2">
    <name type="scientific">Papaver somniferum</name>
    <name type="common">Opium poppy</name>
    <dbReference type="NCBI Taxonomy" id="3469"/>
    <lineage>
        <taxon>Eukaryota</taxon>
        <taxon>Viridiplantae</taxon>
        <taxon>Streptophyta</taxon>
        <taxon>Embryophyta</taxon>
        <taxon>Tracheophyta</taxon>
        <taxon>Spermatophyta</taxon>
        <taxon>Magnoliopsida</taxon>
        <taxon>Ranunculales</taxon>
        <taxon>Papaveraceae</taxon>
        <taxon>Papaveroideae</taxon>
        <taxon>Papaver</taxon>
    </lineage>
</organism>
<proteinExistence type="predicted"/>
<protein>
    <submittedName>
        <fullName evidence="1">Uncharacterized protein</fullName>
    </submittedName>
</protein>
<evidence type="ECO:0000313" key="1">
    <source>
        <dbReference type="EMBL" id="RZC57591.1"/>
    </source>
</evidence>
<name>A0A4Y7JCF9_PAPSO</name>
<dbReference type="Gramene" id="RZC57591">
    <property type="protein sequence ID" value="RZC57591"/>
    <property type="gene ID" value="C5167_004894"/>
</dbReference>
<feature type="non-terminal residue" evidence="1">
    <location>
        <position position="1"/>
    </location>
</feature>
<sequence>TKSFPSRYTNRQLQATYYRHNQTANFQRRVIKNELRDQGCILTSKVGEPCSNGLQNTIPHPFHRPSIRCFHYWANTLCLFQERFTISLQRKYEDTPGRFLCGFNTLPGSESIAERNSIT</sequence>
<keyword evidence="2" id="KW-1185">Reference proteome</keyword>
<reference evidence="1 2" key="1">
    <citation type="journal article" date="2018" name="Science">
        <title>The opium poppy genome and morphinan production.</title>
        <authorList>
            <person name="Guo L."/>
            <person name="Winzer T."/>
            <person name="Yang X."/>
            <person name="Li Y."/>
            <person name="Ning Z."/>
            <person name="He Z."/>
            <person name="Teodor R."/>
            <person name="Lu Y."/>
            <person name="Bowser T.A."/>
            <person name="Graham I.A."/>
            <person name="Ye K."/>
        </authorList>
    </citation>
    <scope>NUCLEOTIDE SEQUENCE [LARGE SCALE GENOMIC DNA]</scope>
    <source>
        <strain evidence="2">cv. HN1</strain>
        <tissue evidence="1">Leaves</tissue>
    </source>
</reference>